<dbReference type="AlphaFoldDB" id="A0A6C0AY01"/>
<name>A0A6C0AY01_9ZZZZ</name>
<proteinExistence type="predicted"/>
<organism evidence="2">
    <name type="scientific">viral metagenome</name>
    <dbReference type="NCBI Taxonomy" id="1070528"/>
    <lineage>
        <taxon>unclassified sequences</taxon>
        <taxon>metagenomes</taxon>
        <taxon>organismal metagenomes</taxon>
    </lineage>
</organism>
<keyword evidence="1" id="KW-0472">Membrane</keyword>
<evidence type="ECO:0000313" key="2">
    <source>
        <dbReference type="EMBL" id="QHS84396.1"/>
    </source>
</evidence>
<evidence type="ECO:0000256" key="1">
    <source>
        <dbReference type="SAM" id="Phobius"/>
    </source>
</evidence>
<keyword evidence="1" id="KW-0812">Transmembrane</keyword>
<reference evidence="2" key="1">
    <citation type="journal article" date="2020" name="Nature">
        <title>Giant virus diversity and host interactions through global metagenomics.</title>
        <authorList>
            <person name="Schulz F."/>
            <person name="Roux S."/>
            <person name="Paez-Espino D."/>
            <person name="Jungbluth S."/>
            <person name="Walsh D.A."/>
            <person name="Denef V.J."/>
            <person name="McMahon K.D."/>
            <person name="Konstantinidis K.T."/>
            <person name="Eloe-Fadrosh E.A."/>
            <person name="Kyrpides N.C."/>
            <person name="Woyke T."/>
        </authorList>
    </citation>
    <scope>NUCLEOTIDE SEQUENCE</scope>
    <source>
        <strain evidence="2">GVMAG-S-ERX556022-25</strain>
    </source>
</reference>
<protein>
    <submittedName>
        <fullName evidence="2">Uncharacterized protein</fullName>
    </submittedName>
</protein>
<feature type="transmembrane region" description="Helical" evidence="1">
    <location>
        <begin position="39"/>
        <end position="63"/>
    </location>
</feature>
<keyword evidence="1" id="KW-1133">Transmembrane helix</keyword>
<sequence>MYETENQNINQRELLNSQPRDNSCRCECYQFIKDLANLLIPITIFASILSIAVIFIINQLYLYK</sequence>
<dbReference type="EMBL" id="MN738808">
    <property type="protein sequence ID" value="QHS84396.1"/>
    <property type="molecule type" value="Genomic_DNA"/>
</dbReference>
<accession>A0A6C0AY01</accession>